<evidence type="ECO:0000256" key="2">
    <source>
        <dbReference type="SAM" id="SignalP"/>
    </source>
</evidence>
<comment type="caution">
    <text evidence="3">The sequence shown here is derived from an EMBL/GenBank/DDBJ whole genome shotgun (WGS) entry which is preliminary data.</text>
</comment>
<organism evidence="3 4">
    <name type="scientific">Cephaloticoccus capnophilus</name>
    <dbReference type="NCBI Taxonomy" id="1548208"/>
    <lineage>
        <taxon>Bacteria</taxon>
        <taxon>Pseudomonadati</taxon>
        <taxon>Verrucomicrobiota</taxon>
        <taxon>Opitutia</taxon>
        <taxon>Opitutales</taxon>
        <taxon>Opitutaceae</taxon>
        <taxon>Cephaloticoccus</taxon>
    </lineage>
</organism>
<evidence type="ECO:0000313" key="3">
    <source>
        <dbReference type="EMBL" id="KXU36876.1"/>
    </source>
</evidence>
<keyword evidence="1" id="KW-0175">Coiled coil</keyword>
<evidence type="ECO:0000256" key="1">
    <source>
        <dbReference type="SAM" id="Coils"/>
    </source>
</evidence>
<dbReference type="PROSITE" id="PS51257">
    <property type="entry name" value="PROKAR_LIPOPROTEIN"/>
    <property type="match status" value="1"/>
</dbReference>
<dbReference type="AlphaFoldDB" id="A0A139SQM1"/>
<accession>A0A139SQM1</accession>
<dbReference type="Proteomes" id="UP000071392">
    <property type="component" value="Unassembled WGS sequence"/>
</dbReference>
<dbReference type="InterPro" id="IPR021342">
    <property type="entry name" value="DUF2959"/>
</dbReference>
<feature type="chain" id="PRO_5007299376" description="DNA repair protein" evidence="2">
    <location>
        <begin position="21"/>
        <end position="219"/>
    </location>
</feature>
<evidence type="ECO:0000313" key="4">
    <source>
        <dbReference type="Proteomes" id="UP000071392"/>
    </source>
</evidence>
<dbReference type="EMBL" id="LSZP01000019">
    <property type="protein sequence ID" value="KXU36876.1"/>
    <property type="molecule type" value="Genomic_DNA"/>
</dbReference>
<dbReference type="Pfam" id="PF11172">
    <property type="entry name" value="DUF2959"/>
    <property type="match status" value="1"/>
</dbReference>
<gene>
    <name evidence="3" type="ORF">AXK12_02670</name>
</gene>
<proteinExistence type="predicted"/>
<dbReference type="STRING" id="1548208.AXK12_02670"/>
<protein>
    <recommendedName>
        <fullName evidence="5">DNA repair protein</fullName>
    </recommendedName>
</protein>
<feature type="coiled-coil region" evidence="1">
    <location>
        <begin position="180"/>
        <end position="207"/>
    </location>
</feature>
<sequence>MKAALFLRLCIGLVFGASLAGCTGAYHRSLEQRGMTKRDVLVRRIQHVQSAQEEAKYQFTRALESLRSIAQVEPGRLREKHSELDAQHKNGSERARVLGKRLPAVDTAAATLFKEWEKELALYQNPALRAQSEQRLAATRADYAEFIRTQEAILAQIAPVLVSLRDQVLVIKHGLNPETRRELDTTLQALREELSGLIRSIDESTRAADAFIEALNTLD</sequence>
<dbReference type="OrthoDB" id="9780401at2"/>
<name>A0A139SQM1_9BACT</name>
<reference evidence="3 4" key="1">
    <citation type="submission" date="2016-02" db="EMBL/GenBank/DDBJ databases">
        <authorList>
            <person name="Wen L."/>
            <person name="He K."/>
            <person name="Yang H."/>
        </authorList>
    </citation>
    <scope>NUCLEOTIDE SEQUENCE [LARGE SCALE GENOMIC DNA]</scope>
    <source>
        <strain evidence="3 4">CV41</strain>
    </source>
</reference>
<keyword evidence="4" id="KW-1185">Reference proteome</keyword>
<feature type="signal peptide" evidence="2">
    <location>
        <begin position="1"/>
        <end position="20"/>
    </location>
</feature>
<keyword evidence="2" id="KW-0732">Signal</keyword>
<dbReference type="RefSeq" id="WP_068711114.1">
    <property type="nucleotide sequence ID" value="NZ_LSZP01000019.1"/>
</dbReference>
<evidence type="ECO:0008006" key="5">
    <source>
        <dbReference type="Google" id="ProtNLM"/>
    </source>
</evidence>